<proteinExistence type="predicted"/>
<dbReference type="Proteomes" id="UP001597568">
    <property type="component" value="Unassembled WGS sequence"/>
</dbReference>
<gene>
    <name evidence="2" type="ORF">ACFSY7_11275</name>
</gene>
<keyword evidence="3" id="KW-1185">Reference proteome</keyword>
<organism evidence="2 3">
    <name type="scientific">Kurthia populi</name>
    <dbReference type="NCBI Taxonomy" id="1562132"/>
    <lineage>
        <taxon>Bacteria</taxon>
        <taxon>Bacillati</taxon>
        <taxon>Bacillota</taxon>
        <taxon>Bacilli</taxon>
        <taxon>Bacillales</taxon>
        <taxon>Caryophanaceae</taxon>
        <taxon>Kurthia</taxon>
    </lineage>
</organism>
<dbReference type="SUPFAM" id="SSF48452">
    <property type="entry name" value="TPR-like"/>
    <property type="match status" value="1"/>
</dbReference>
<dbReference type="InterPro" id="IPR011990">
    <property type="entry name" value="TPR-like_helical_dom_sf"/>
</dbReference>
<evidence type="ECO:0000313" key="2">
    <source>
        <dbReference type="EMBL" id="MFD2869074.1"/>
    </source>
</evidence>
<evidence type="ECO:0000313" key="3">
    <source>
        <dbReference type="Proteomes" id="UP001597568"/>
    </source>
</evidence>
<dbReference type="InterPro" id="IPR001387">
    <property type="entry name" value="Cro/C1-type_HTH"/>
</dbReference>
<dbReference type="InterPro" id="IPR010982">
    <property type="entry name" value="Lambda_DNA-bd_dom_sf"/>
</dbReference>
<dbReference type="InterPro" id="IPR019734">
    <property type="entry name" value="TPR_rpt"/>
</dbReference>
<dbReference type="PROSITE" id="PS50943">
    <property type="entry name" value="HTH_CROC1"/>
    <property type="match status" value="1"/>
</dbReference>
<dbReference type="Gene3D" id="1.25.40.10">
    <property type="entry name" value="Tetratricopeptide repeat domain"/>
    <property type="match status" value="1"/>
</dbReference>
<sequence length="411" mass="47694">MDKGVLIRTYRKQQGTKQDDLAVGICTTSYLSRIENNLVTATEEVYALLFQRLGKVYEDVQHAHDEMVQALEVVYQALVDDKPLNDAQLALLTTKTTAALHTMQQLIYARYLTREQQFTQAEAILKTIGQPPFTKNRLTTLYIGVTTYYQLSTGAYESILVTEKQENAQLYFSRTQSYEQAIYLYHVAFAAHRHYQFSLAAQYIEKAIALFTHRYRPLFQLKLYSMKGVILAARNRFDEAMVEYTAGVELLEAVPAIATNKQWASIFNNMAFCFEQQKRYKEASYYYQKSLQAWDDVHTMINYLRTLVFSGDVIKAKELQQQEHKAFTAEHHQHQWALLAALLHQTSATQATFQAQEEPAMKAICAAKHKELILHYAPKLAEIYGEWHQYKKMAYYYQLAYETSEELRVHD</sequence>
<dbReference type="SMART" id="SM00028">
    <property type="entry name" value="TPR"/>
    <property type="match status" value="3"/>
</dbReference>
<dbReference type="EMBL" id="JBHUOR010000096">
    <property type="protein sequence ID" value="MFD2869074.1"/>
    <property type="molecule type" value="Genomic_DNA"/>
</dbReference>
<dbReference type="CDD" id="cd00093">
    <property type="entry name" value="HTH_XRE"/>
    <property type="match status" value="1"/>
</dbReference>
<accession>A0ABW5Y265</accession>
<reference evidence="3" key="1">
    <citation type="journal article" date="2019" name="Int. J. Syst. Evol. Microbiol.">
        <title>The Global Catalogue of Microorganisms (GCM) 10K type strain sequencing project: providing services to taxonomists for standard genome sequencing and annotation.</title>
        <authorList>
            <consortium name="The Broad Institute Genomics Platform"/>
            <consortium name="The Broad Institute Genome Sequencing Center for Infectious Disease"/>
            <person name="Wu L."/>
            <person name="Ma J."/>
        </authorList>
    </citation>
    <scope>NUCLEOTIDE SEQUENCE [LARGE SCALE GENOMIC DNA]</scope>
    <source>
        <strain evidence="3">KCTC 33522</strain>
    </source>
</reference>
<dbReference type="SUPFAM" id="SSF47413">
    <property type="entry name" value="lambda repressor-like DNA-binding domains"/>
    <property type="match status" value="1"/>
</dbReference>
<feature type="domain" description="HTH cro/C1-type" evidence="1">
    <location>
        <begin position="7"/>
        <end position="60"/>
    </location>
</feature>
<dbReference type="Gene3D" id="1.10.260.40">
    <property type="entry name" value="lambda repressor-like DNA-binding domains"/>
    <property type="match status" value="1"/>
</dbReference>
<protein>
    <submittedName>
        <fullName evidence="2">Helix-turn-helix domain-containing protein</fullName>
    </submittedName>
</protein>
<dbReference type="SMART" id="SM00530">
    <property type="entry name" value="HTH_XRE"/>
    <property type="match status" value="1"/>
</dbReference>
<name>A0ABW5Y265_9BACL</name>
<evidence type="ECO:0000259" key="1">
    <source>
        <dbReference type="PROSITE" id="PS50943"/>
    </source>
</evidence>
<dbReference type="Pfam" id="PF01381">
    <property type="entry name" value="HTH_3"/>
    <property type="match status" value="1"/>
</dbReference>
<dbReference type="RefSeq" id="WP_380147907.1">
    <property type="nucleotide sequence ID" value="NZ_JBHUOR010000096.1"/>
</dbReference>
<comment type="caution">
    <text evidence="2">The sequence shown here is derived from an EMBL/GenBank/DDBJ whole genome shotgun (WGS) entry which is preliminary data.</text>
</comment>